<dbReference type="RefSeq" id="WP_253065529.1">
    <property type="nucleotide sequence ID" value="NZ_JAMXWM010000048.1"/>
</dbReference>
<reference evidence="2" key="1">
    <citation type="journal article" date="2019" name="Int. J. Syst. Evol. Microbiol.">
        <title>The Global Catalogue of Microorganisms (GCM) 10K type strain sequencing project: providing services to taxonomists for standard genome sequencing and annotation.</title>
        <authorList>
            <consortium name="The Broad Institute Genomics Platform"/>
            <consortium name="The Broad Institute Genome Sequencing Center for Infectious Disease"/>
            <person name="Wu L."/>
            <person name="Ma J."/>
        </authorList>
    </citation>
    <scope>NUCLEOTIDE SEQUENCE [LARGE SCALE GENOMIC DNA]</scope>
    <source>
        <strain evidence="2">TISTR 2466</strain>
    </source>
</reference>
<keyword evidence="2" id="KW-1185">Reference proteome</keyword>
<accession>A0ABW5RZX3</accession>
<protein>
    <recommendedName>
        <fullName evidence="3">Transposase</fullName>
    </recommendedName>
</protein>
<evidence type="ECO:0000313" key="2">
    <source>
        <dbReference type="Proteomes" id="UP001597399"/>
    </source>
</evidence>
<evidence type="ECO:0008006" key="3">
    <source>
        <dbReference type="Google" id="ProtNLM"/>
    </source>
</evidence>
<proteinExistence type="predicted"/>
<evidence type="ECO:0000313" key="1">
    <source>
        <dbReference type="EMBL" id="MFD2692689.1"/>
    </source>
</evidence>
<sequence length="70" mass="8112">MSGEDYFVDGTKVEANANRYTFVWKKAAKRYQDGLQDKVKTIFRDLQHQIKIDDQALQNFVTDQKKVASA</sequence>
<organism evidence="1 2">
    <name type="scientific">Sporolactobacillus shoreicorticis</name>
    <dbReference type="NCBI Taxonomy" id="1923877"/>
    <lineage>
        <taxon>Bacteria</taxon>
        <taxon>Bacillati</taxon>
        <taxon>Bacillota</taxon>
        <taxon>Bacilli</taxon>
        <taxon>Bacillales</taxon>
        <taxon>Sporolactobacillaceae</taxon>
        <taxon>Sporolactobacillus</taxon>
    </lineage>
</organism>
<dbReference type="EMBL" id="JBHUMQ010000006">
    <property type="protein sequence ID" value="MFD2692689.1"/>
    <property type="molecule type" value="Genomic_DNA"/>
</dbReference>
<comment type="caution">
    <text evidence="1">The sequence shown here is derived from an EMBL/GenBank/DDBJ whole genome shotgun (WGS) entry which is preliminary data.</text>
</comment>
<gene>
    <name evidence="1" type="ORF">ACFSUE_03455</name>
</gene>
<dbReference type="Proteomes" id="UP001597399">
    <property type="component" value="Unassembled WGS sequence"/>
</dbReference>
<name>A0ABW5RZX3_9BACL</name>